<keyword evidence="4" id="KW-1185">Reference proteome</keyword>
<dbReference type="EMBL" id="JAYKXN010000004">
    <property type="protein sequence ID" value="KAK7294795.1"/>
    <property type="molecule type" value="Genomic_DNA"/>
</dbReference>
<evidence type="ECO:0000313" key="3">
    <source>
        <dbReference type="EMBL" id="KAK7294795.1"/>
    </source>
</evidence>
<sequence length="103" mass="11272">MTPLWRLARIHGRLGWKYAIVEELAQLGATVHTCSRNQTQLNESLHEWATKGYKVTGSICDAVSPLDREKLVATVSSEFNGKLNILEVGTCSVKGFSKVLAAA</sequence>
<accession>A0AAN9J9E6</accession>
<evidence type="ECO:0000256" key="2">
    <source>
        <dbReference type="ARBA" id="ARBA00023002"/>
    </source>
</evidence>
<reference evidence="3 4" key="1">
    <citation type="submission" date="2024-01" db="EMBL/GenBank/DDBJ databases">
        <title>The genomes of 5 underutilized Papilionoideae crops provide insights into root nodulation and disease resistance.</title>
        <authorList>
            <person name="Yuan L."/>
        </authorList>
    </citation>
    <scope>NUCLEOTIDE SEQUENCE [LARGE SCALE GENOMIC DNA]</scope>
    <source>
        <strain evidence="3">LY-2023</strain>
        <tissue evidence="3">Leaf</tissue>
    </source>
</reference>
<organism evidence="3 4">
    <name type="scientific">Clitoria ternatea</name>
    <name type="common">Butterfly pea</name>
    <dbReference type="NCBI Taxonomy" id="43366"/>
    <lineage>
        <taxon>Eukaryota</taxon>
        <taxon>Viridiplantae</taxon>
        <taxon>Streptophyta</taxon>
        <taxon>Embryophyta</taxon>
        <taxon>Tracheophyta</taxon>
        <taxon>Spermatophyta</taxon>
        <taxon>Magnoliopsida</taxon>
        <taxon>eudicotyledons</taxon>
        <taxon>Gunneridae</taxon>
        <taxon>Pentapetalae</taxon>
        <taxon>rosids</taxon>
        <taxon>fabids</taxon>
        <taxon>Fabales</taxon>
        <taxon>Fabaceae</taxon>
        <taxon>Papilionoideae</taxon>
        <taxon>50 kb inversion clade</taxon>
        <taxon>NPAAA clade</taxon>
        <taxon>indigoferoid/millettioid clade</taxon>
        <taxon>Phaseoleae</taxon>
        <taxon>Clitoria</taxon>
    </lineage>
</organism>
<keyword evidence="2" id="KW-0560">Oxidoreductase</keyword>
<dbReference type="InterPro" id="IPR045000">
    <property type="entry name" value="TR"/>
</dbReference>
<dbReference type="Proteomes" id="UP001359559">
    <property type="component" value="Unassembled WGS sequence"/>
</dbReference>
<evidence type="ECO:0000313" key="4">
    <source>
        <dbReference type="Proteomes" id="UP001359559"/>
    </source>
</evidence>
<protein>
    <submittedName>
        <fullName evidence="3">Uncharacterized protein</fullName>
    </submittedName>
</protein>
<dbReference type="PANTHER" id="PTHR42898">
    <property type="entry name" value="TROPINONE REDUCTASE"/>
    <property type="match status" value="1"/>
</dbReference>
<proteinExistence type="predicted"/>
<comment type="caution">
    <text evidence="3">The sequence shown here is derived from an EMBL/GenBank/DDBJ whole genome shotgun (WGS) entry which is preliminary data.</text>
</comment>
<evidence type="ECO:0000256" key="1">
    <source>
        <dbReference type="ARBA" id="ARBA00022857"/>
    </source>
</evidence>
<dbReference type="Gene3D" id="3.40.50.720">
    <property type="entry name" value="NAD(P)-binding Rossmann-like Domain"/>
    <property type="match status" value="1"/>
</dbReference>
<name>A0AAN9J9E6_CLITE</name>
<dbReference type="InterPro" id="IPR036291">
    <property type="entry name" value="NAD(P)-bd_dom_sf"/>
</dbReference>
<keyword evidence="1" id="KW-0521">NADP</keyword>
<dbReference type="SUPFAM" id="SSF51735">
    <property type="entry name" value="NAD(P)-binding Rossmann-fold domains"/>
    <property type="match status" value="1"/>
</dbReference>
<dbReference type="AlphaFoldDB" id="A0AAN9J9E6"/>
<dbReference type="PANTHER" id="PTHR42898:SF6">
    <property type="entry name" value="NADP-DEPENDENT MANNITOL DEHYDROGENASE"/>
    <property type="match status" value="1"/>
</dbReference>
<dbReference type="GO" id="GO:0016491">
    <property type="term" value="F:oxidoreductase activity"/>
    <property type="evidence" value="ECO:0007669"/>
    <property type="project" value="UniProtKB-KW"/>
</dbReference>
<gene>
    <name evidence="3" type="ORF">RJT34_17691</name>
</gene>